<keyword evidence="3" id="KW-1185">Reference proteome</keyword>
<feature type="region of interest" description="Disordered" evidence="1">
    <location>
        <begin position="1"/>
        <end position="21"/>
    </location>
</feature>
<reference evidence="2 3" key="1">
    <citation type="submission" date="2014-04" db="EMBL/GenBank/DDBJ databases">
        <authorList>
            <consortium name="DOE Joint Genome Institute"/>
            <person name="Kuo A."/>
            <person name="Kohler A."/>
            <person name="Nagy L.G."/>
            <person name="Floudas D."/>
            <person name="Copeland A."/>
            <person name="Barry K.W."/>
            <person name="Cichocki N."/>
            <person name="Veneault-Fourrey C."/>
            <person name="LaButti K."/>
            <person name="Lindquist E.A."/>
            <person name="Lipzen A."/>
            <person name="Lundell T."/>
            <person name="Morin E."/>
            <person name="Murat C."/>
            <person name="Sun H."/>
            <person name="Tunlid A."/>
            <person name="Henrissat B."/>
            <person name="Grigoriev I.V."/>
            <person name="Hibbett D.S."/>
            <person name="Martin F."/>
            <person name="Nordberg H.P."/>
            <person name="Cantor M.N."/>
            <person name="Hua S.X."/>
        </authorList>
    </citation>
    <scope>NUCLEOTIDE SEQUENCE [LARGE SCALE GENOMIC DNA]</scope>
    <source>
        <strain evidence="2 3">LaAM-08-1</strain>
    </source>
</reference>
<dbReference type="AlphaFoldDB" id="A0A0C9WQW5"/>
<sequence length="69" mass="7508">GDGPSWPLINPDGGPHRHKWSSVNPSSGPLWPFIDGGHGLLVCTRLCLSMVVLGTHGRLWAVIAIPRMW</sequence>
<accession>A0A0C9WQW5</accession>
<evidence type="ECO:0000313" key="3">
    <source>
        <dbReference type="Proteomes" id="UP000054477"/>
    </source>
</evidence>
<reference evidence="3" key="2">
    <citation type="submission" date="2015-01" db="EMBL/GenBank/DDBJ databases">
        <title>Evolutionary Origins and Diversification of the Mycorrhizal Mutualists.</title>
        <authorList>
            <consortium name="DOE Joint Genome Institute"/>
            <consortium name="Mycorrhizal Genomics Consortium"/>
            <person name="Kohler A."/>
            <person name="Kuo A."/>
            <person name="Nagy L.G."/>
            <person name="Floudas D."/>
            <person name="Copeland A."/>
            <person name="Barry K.W."/>
            <person name="Cichocki N."/>
            <person name="Veneault-Fourrey C."/>
            <person name="LaButti K."/>
            <person name="Lindquist E.A."/>
            <person name="Lipzen A."/>
            <person name="Lundell T."/>
            <person name="Morin E."/>
            <person name="Murat C."/>
            <person name="Riley R."/>
            <person name="Ohm R."/>
            <person name="Sun H."/>
            <person name="Tunlid A."/>
            <person name="Henrissat B."/>
            <person name="Grigoriev I.V."/>
            <person name="Hibbett D.S."/>
            <person name="Martin F."/>
        </authorList>
    </citation>
    <scope>NUCLEOTIDE SEQUENCE [LARGE SCALE GENOMIC DNA]</scope>
    <source>
        <strain evidence="3">LaAM-08-1</strain>
    </source>
</reference>
<proteinExistence type="predicted"/>
<feature type="non-terminal residue" evidence="2">
    <location>
        <position position="1"/>
    </location>
</feature>
<evidence type="ECO:0000313" key="2">
    <source>
        <dbReference type="EMBL" id="KIJ90178.1"/>
    </source>
</evidence>
<dbReference type="EMBL" id="KN839260">
    <property type="protein sequence ID" value="KIJ90178.1"/>
    <property type="molecule type" value="Genomic_DNA"/>
</dbReference>
<protein>
    <submittedName>
        <fullName evidence="2">Uncharacterized protein</fullName>
    </submittedName>
</protein>
<organism evidence="2 3">
    <name type="scientific">Laccaria amethystina LaAM-08-1</name>
    <dbReference type="NCBI Taxonomy" id="1095629"/>
    <lineage>
        <taxon>Eukaryota</taxon>
        <taxon>Fungi</taxon>
        <taxon>Dikarya</taxon>
        <taxon>Basidiomycota</taxon>
        <taxon>Agaricomycotina</taxon>
        <taxon>Agaricomycetes</taxon>
        <taxon>Agaricomycetidae</taxon>
        <taxon>Agaricales</taxon>
        <taxon>Agaricineae</taxon>
        <taxon>Hydnangiaceae</taxon>
        <taxon>Laccaria</taxon>
    </lineage>
</organism>
<gene>
    <name evidence="2" type="ORF">K443DRAFT_116985</name>
</gene>
<name>A0A0C9WQW5_9AGAR</name>
<dbReference type="Proteomes" id="UP000054477">
    <property type="component" value="Unassembled WGS sequence"/>
</dbReference>
<evidence type="ECO:0000256" key="1">
    <source>
        <dbReference type="SAM" id="MobiDB-lite"/>
    </source>
</evidence>
<dbReference type="HOGENOM" id="CLU_2782808_0_0_1"/>